<dbReference type="Pfam" id="PF13174">
    <property type="entry name" value="TPR_6"/>
    <property type="match status" value="1"/>
</dbReference>
<comment type="caution">
    <text evidence="2">The sequence shown here is derived from an EMBL/GenBank/DDBJ whole genome shotgun (WGS) entry which is preliminary data.</text>
</comment>
<dbReference type="RefSeq" id="WP_138855017.1">
    <property type="nucleotide sequence ID" value="NZ_CP040709.1"/>
</dbReference>
<proteinExistence type="predicted"/>
<dbReference type="EMBL" id="JACHHO010000003">
    <property type="protein sequence ID" value="MBB5204954.1"/>
    <property type="molecule type" value="Genomic_DNA"/>
</dbReference>
<dbReference type="AlphaFoldDB" id="A0A840S832"/>
<name>A0A840S832_9BURK</name>
<feature type="signal peptide" evidence="1">
    <location>
        <begin position="1"/>
        <end position="25"/>
    </location>
</feature>
<dbReference type="OrthoDB" id="192575at2"/>
<accession>A0A840S832</accession>
<dbReference type="InterPro" id="IPR019734">
    <property type="entry name" value="TPR_rpt"/>
</dbReference>
<protein>
    <submittedName>
        <fullName evidence="2">Tetratricopeptide (TPR) repeat protein</fullName>
    </submittedName>
</protein>
<dbReference type="Proteomes" id="UP000554837">
    <property type="component" value="Unassembled WGS sequence"/>
</dbReference>
<sequence length="337" mass="36336">MRLASPRPLVIALAALLLCATPTQAAVFKDAQLEALNATGQFAELEPLAQARLKANAADAEASAALALALSLLDPADARRLEAGAAQAQRCTEQHPNEAVCHLAKAQNLGQQMLNMGMVKALRSVGALKEIWTRTLELEPTSFTARVQLAKLYVTVPGMMGGSLAKAKALEAAVRSSQPETARIIRVFIAAEGKQWGEMERELQPLRGSKDAALQEQVREATLQLALVYLNDGRDLAKAKSLYEGLLREQPTHAAGSYGLGRVQVALGQPDEGVRLLERARSLSGAADLPIDHRLGEAYLAQGDKAQAKTAWERYLTNKRAKPANLDDVRKRLAQLT</sequence>
<keyword evidence="1" id="KW-0732">Signal</keyword>
<organism evidence="2 3">
    <name type="scientific">Inhella inkyongensis</name>
    <dbReference type="NCBI Taxonomy" id="392593"/>
    <lineage>
        <taxon>Bacteria</taxon>
        <taxon>Pseudomonadati</taxon>
        <taxon>Pseudomonadota</taxon>
        <taxon>Betaproteobacteria</taxon>
        <taxon>Burkholderiales</taxon>
        <taxon>Sphaerotilaceae</taxon>
        <taxon>Inhella</taxon>
    </lineage>
</organism>
<gene>
    <name evidence="2" type="ORF">HNQ51_002273</name>
</gene>
<dbReference type="SUPFAM" id="SSF48452">
    <property type="entry name" value="TPR-like"/>
    <property type="match status" value="1"/>
</dbReference>
<dbReference type="InterPro" id="IPR011990">
    <property type="entry name" value="TPR-like_helical_dom_sf"/>
</dbReference>
<keyword evidence="3" id="KW-1185">Reference proteome</keyword>
<evidence type="ECO:0000313" key="2">
    <source>
        <dbReference type="EMBL" id="MBB5204954.1"/>
    </source>
</evidence>
<dbReference type="Gene3D" id="1.25.40.10">
    <property type="entry name" value="Tetratricopeptide repeat domain"/>
    <property type="match status" value="1"/>
</dbReference>
<evidence type="ECO:0000313" key="3">
    <source>
        <dbReference type="Proteomes" id="UP000554837"/>
    </source>
</evidence>
<evidence type="ECO:0000256" key="1">
    <source>
        <dbReference type="SAM" id="SignalP"/>
    </source>
</evidence>
<feature type="chain" id="PRO_5032487264" evidence="1">
    <location>
        <begin position="26"/>
        <end position="337"/>
    </location>
</feature>
<reference evidence="2 3" key="1">
    <citation type="submission" date="2020-08" db="EMBL/GenBank/DDBJ databases">
        <title>Genomic Encyclopedia of Type Strains, Phase IV (KMG-IV): sequencing the most valuable type-strain genomes for metagenomic binning, comparative biology and taxonomic classification.</title>
        <authorList>
            <person name="Goeker M."/>
        </authorList>
    </citation>
    <scope>NUCLEOTIDE SEQUENCE [LARGE SCALE GENOMIC DNA]</scope>
    <source>
        <strain evidence="2 3">DSM 23958</strain>
    </source>
</reference>
<dbReference type="Pfam" id="PF14559">
    <property type="entry name" value="TPR_19"/>
    <property type="match status" value="1"/>
</dbReference>